<keyword evidence="7 9" id="KW-0472">Membrane</keyword>
<proteinExistence type="inferred from homology"/>
<accession>A0ABX2ES91</accession>
<evidence type="ECO:0000256" key="8">
    <source>
        <dbReference type="ARBA" id="ARBA00038436"/>
    </source>
</evidence>
<name>A0ABX2ES91_9BURK</name>
<evidence type="ECO:0000256" key="2">
    <source>
        <dbReference type="ARBA" id="ARBA00022448"/>
    </source>
</evidence>
<feature type="transmembrane region" description="Helical" evidence="9">
    <location>
        <begin position="12"/>
        <end position="36"/>
    </location>
</feature>
<feature type="domain" description="Tripartite ATP-independent periplasmic transporters DctQ component" evidence="10">
    <location>
        <begin position="24"/>
        <end position="152"/>
    </location>
</feature>
<keyword evidence="6 9" id="KW-1133">Transmembrane helix</keyword>
<keyword evidence="4 9" id="KW-0997">Cell inner membrane</keyword>
<evidence type="ECO:0000259" key="10">
    <source>
        <dbReference type="Pfam" id="PF04290"/>
    </source>
</evidence>
<feature type="transmembrane region" description="Helical" evidence="9">
    <location>
        <begin position="87"/>
        <end position="108"/>
    </location>
</feature>
<sequence>MLDTFIDRLCRLFGFLMVTCLALMVLMVFGNVVLRYGFNSGLTVSEELSRWLFVWMTFLGALVALRKHGHLGTDTLISRLPVAGKKLCLGASHLLMLAMCWLMASGGWQQMLINRTTTSAVMEVSMAWFYASGVVFGVLGALIIAHEFWKLVSGRLAEAQLIGIVESEEDVATADAGAGARKVAP</sequence>
<keyword evidence="12" id="KW-1185">Reference proteome</keyword>
<evidence type="ECO:0000256" key="1">
    <source>
        <dbReference type="ARBA" id="ARBA00004429"/>
    </source>
</evidence>
<dbReference type="PANTHER" id="PTHR35011">
    <property type="entry name" value="2,3-DIKETO-L-GULONATE TRAP TRANSPORTER SMALL PERMEASE PROTEIN YIAM"/>
    <property type="match status" value="1"/>
</dbReference>
<protein>
    <recommendedName>
        <fullName evidence="9">TRAP transporter small permease protein</fullName>
    </recommendedName>
</protein>
<keyword evidence="2 9" id="KW-0813">Transport</keyword>
<keyword evidence="5 9" id="KW-0812">Transmembrane</keyword>
<evidence type="ECO:0000256" key="7">
    <source>
        <dbReference type="ARBA" id="ARBA00023136"/>
    </source>
</evidence>
<dbReference type="Pfam" id="PF04290">
    <property type="entry name" value="DctQ"/>
    <property type="match status" value="1"/>
</dbReference>
<dbReference type="InterPro" id="IPR007387">
    <property type="entry name" value="TRAP_DctQ"/>
</dbReference>
<organism evidence="11 12">
    <name type="scientific">Pseudaquabacterium terrae</name>
    <dbReference type="NCBI Taxonomy" id="2732868"/>
    <lineage>
        <taxon>Bacteria</taxon>
        <taxon>Pseudomonadati</taxon>
        <taxon>Pseudomonadota</taxon>
        <taxon>Betaproteobacteria</taxon>
        <taxon>Burkholderiales</taxon>
        <taxon>Sphaerotilaceae</taxon>
        <taxon>Pseudaquabacterium</taxon>
    </lineage>
</organism>
<dbReference type="Proteomes" id="UP000737171">
    <property type="component" value="Unassembled WGS sequence"/>
</dbReference>
<evidence type="ECO:0000313" key="12">
    <source>
        <dbReference type="Proteomes" id="UP000737171"/>
    </source>
</evidence>
<feature type="transmembrane region" description="Helical" evidence="9">
    <location>
        <begin position="48"/>
        <end position="66"/>
    </location>
</feature>
<feature type="transmembrane region" description="Helical" evidence="9">
    <location>
        <begin position="128"/>
        <end position="145"/>
    </location>
</feature>
<comment type="subcellular location">
    <subcellularLocation>
        <location evidence="1 9">Cell inner membrane</location>
        <topology evidence="1 9">Multi-pass membrane protein</topology>
    </subcellularLocation>
</comment>
<comment type="caution">
    <text evidence="11">The sequence shown here is derived from an EMBL/GenBank/DDBJ whole genome shotgun (WGS) entry which is preliminary data.</text>
</comment>
<gene>
    <name evidence="11" type="ORF">HLB44_31945</name>
</gene>
<evidence type="ECO:0000256" key="4">
    <source>
        <dbReference type="ARBA" id="ARBA00022519"/>
    </source>
</evidence>
<evidence type="ECO:0000256" key="9">
    <source>
        <dbReference type="RuleBase" id="RU369079"/>
    </source>
</evidence>
<dbReference type="PANTHER" id="PTHR35011:SF2">
    <property type="entry name" value="2,3-DIKETO-L-GULONATE TRAP TRANSPORTER SMALL PERMEASE PROTEIN YIAM"/>
    <property type="match status" value="1"/>
</dbReference>
<dbReference type="RefSeq" id="WP_173133132.1">
    <property type="nucleotide sequence ID" value="NZ_JABRWJ010000012.1"/>
</dbReference>
<reference evidence="11 12" key="1">
    <citation type="submission" date="2020-05" db="EMBL/GenBank/DDBJ databases">
        <title>Aquincola sp. isolate from soil.</title>
        <authorList>
            <person name="Han J."/>
            <person name="Kim D.-U."/>
        </authorList>
    </citation>
    <scope>NUCLEOTIDE SEQUENCE [LARGE SCALE GENOMIC DNA]</scope>
    <source>
        <strain evidence="11 12">S2</strain>
    </source>
</reference>
<keyword evidence="3" id="KW-1003">Cell membrane</keyword>
<evidence type="ECO:0000313" key="11">
    <source>
        <dbReference type="EMBL" id="NRF71610.1"/>
    </source>
</evidence>
<comment type="subunit">
    <text evidence="9">The complex comprises the extracytoplasmic solute receptor protein and the two transmembrane proteins.</text>
</comment>
<comment type="similarity">
    <text evidence="8 9">Belongs to the TRAP transporter small permease family.</text>
</comment>
<evidence type="ECO:0000256" key="5">
    <source>
        <dbReference type="ARBA" id="ARBA00022692"/>
    </source>
</evidence>
<evidence type="ECO:0000256" key="6">
    <source>
        <dbReference type="ARBA" id="ARBA00022989"/>
    </source>
</evidence>
<comment type="function">
    <text evidence="9">Part of the tripartite ATP-independent periplasmic (TRAP) transport system.</text>
</comment>
<dbReference type="InterPro" id="IPR055348">
    <property type="entry name" value="DctQ"/>
</dbReference>
<dbReference type="EMBL" id="JABRWJ010000012">
    <property type="protein sequence ID" value="NRF71610.1"/>
    <property type="molecule type" value="Genomic_DNA"/>
</dbReference>
<evidence type="ECO:0000256" key="3">
    <source>
        <dbReference type="ARBA" id="ARBA00022475"/>
    </source>
</evidence>